<dbReference type="PANTHER" id="PTHR48032">
    <property type="entry name" value="RNA-BINDING PROTEIN MUSASHI HOMOLOG RBP6"/>
    <property type="match status" value="1"/>
</dbReference>
<organism evidence="6 7">
    <name type="scientific">Papaver nudicaule</name>
    <name type="common">Iceland poppy</name>
    <dbReference type="NCBI Taxonomy" id="74823"/>
    <lineage>
        <taxon>Eukaryota</taxon>
        <taxon>Viridiplantae</taxon>
        <taxon>Streptophyta</taxon>
        <taxon>Embryophyta</taxon>
        <taxon>Tracheophyta</taxon>
        <taxon>Spermatophyta</taxon>
        <taxon>Magnoliopsida</taxon>
        <taxon>Ranunculales</taxon>
        <taxon>Papaveraceae</taxon>
        <taxon>Papaveroideae</taxon>
        <taxon>Papaver</taxon>
    </lineage>
</organism>
<keyword evidence="2 3" id="KW-0694">RNA-binding</keyword>
<evidence type="ECO:0000313" key="7">
    <source>
        <dbReference type="Proteomes" id="UP001177140"/>
    </source>
</evidence>
<accession>A0AA41VW82</accession>
<dbReference type="InterPro" id="IPR012677">
    <property type="entry name" value="Nucleotide-bd_a/b_plait_sf"/>
</dbReference>
<proteinExistence type="predicted"/>
<feature type="region of interest" description="Disordered" evidence="4">
    <location>
        <begin position="413"/>
        <end position="434"/>
    </location>
</feature>
<dbReference type="Pfam" id="PF24767">
    <property type="entry name" value="UBA_At5g58720"/>
    <property type="match status" value="1"/>
</dbReference>
<dbReference type="PANTHER" id="PTHR48032:SF12">
    <property type="entry name" value="RRM DOMAIN-CONTAINING PROTEIN"/>
    <property type="match status" value="1"/>
</dbReference>
<evidence type="ECO:0000313" key="6">
    <source>
        <dbReference type="EMBL" id="MCL7048394.1"/>
    </source>
</evidence>
<keyword evidence="1" id="KW-0677">Repeat</keyword>
<gene>
    <name evidence="6" type="ORF">MKW94_028845</name>
</gene>
<sequence length="590" mass="62622">MEEASISNTLLESDFEETKVLENLIDAFRSTFSLREIASAYCKAGRDPDLAAQILYDNCSDATSALSTTQSGGTSSDSSLWGSVANKPDGGGTGSKLKEVASSVGSSVSYASVAASSVLSTTQSGGTSSDSSMCGSVANKPDRGADDSGSKLTEPAFSVGSRVSYAAAVAASVPTTAQCGTTSDSFLCDSVANQPNAGADHKGSKPTEVASSVGSSVSASFVGGGYYAMRNTPACCLICGPKPLKGDAQDIPVDELIDEEDQMHTDPFVAGKVFGRMVEVNKAVPRGELNNRYNKKGLNKSNGNNGQFRRKRIFVGGLPPSVTEEGLKAYFEKFGRTTDVVVIYKSTTQQPKGFGYVTFDSEESVENVMQERFHELSGKVVGVEIALPKDGSNNGHSGGKGYAMHNTPAYGPVSAYDELTDDDDTSDSSVEDYQKHTDRSVAGKFLSKGEYNNPYYQKGFNKSNGNDGQFRTKKIFVGGLPFGSTEEEFKAYFEKFGRATEVVISKGFGFITFDSEEAVENVTQRRFHELNGKAVEVKKFVPKQGNNNGHSGSYNMRMRGGRGGHHMGGYGAVGYGGTPIVSPVSPRSPL</sequence>
<feature type="compositionally biased region" description="Basic and acidic residues" evidence="4">
    <location>
        <begin position="140"/>
        <end position="149"/>
    </location>
</feature>
<dbReference type="InterPro" id="IPR035979">
    <property type="entry name" value="RBD_domain_sf"/>
</dbReference>
<feature type="domain" description="RRM" evidence="5">
    <location>
        <begin position="473"/>
        <end position="542"/>
    </location>
</feature>
<dbReference type="Proteomes" id="UP001177140">
    <property type="component" value="Unassembled WGS sequence"/>
</dbReference>
<dbReference type="EMBL" id="JAJJMA010304158">
    <property type="protein sequence ID" value="MCL7048394.1"/>
    <property type="molecule type" value="Genomic_DNA"/>
</dbReference>
<feature type="compositionally biased region" description="Acidic residues" evidence="4">
    <location>
        <begin position="418"/>
        <end position="430"/>
    </location>
</feature>
<name>A0AA41VW82_PAPNU</name>
<feature type="compositionally biased region" description="Low complexity" evidence="4">
    <location>
        <begin position="121"/>
        <end position="136"/>
    </location>
</feature>
<dbReference type="InterPro" id="IPR000504">
    <property type="entry name" value="RRM_dom"/>
</dbReference>
<dbReference type="SUPFAM" id="SSF54928">
    <property type="entry name" value="RNA-binding domain, RBD"/>
    <property type="match status" value="2"/>
</dbReference>
<evidence type="ECO:0000256" key="1">
    <source>
        <dbReference type="ARBA" id="ARBA00022737"/>
    </source>
</evidence>
<keyword evidence="7" id="KW-1185">Reference proteome</keyword>
<dbReference type="GO" id="GO:0006417">
    <property type="term" value="P:regulation of translation"/>
    <property type="evidence" value="ECO:0007669"/>
    <property type="project" value="TreeGrafter"/>
</dbReference>
<dbReference type="Gene3D" id="3.30.70.330">
    <property type="match status" value="2"/>
</dbReference>
<feature type="region of interest" description="Disordered" evidence="4">
    <location>
        <begin position="121"/>
        <end position="153"/>
    </location>
</feature>
<reference evidence="6" key="1">
    <citation type="submission" date="2022-03" db="EMBL/GenBank/DDBJ databases">
        <title>A functionally conserved STORR gene fusion in Papaver species that diverged 16.8 million years ago.</title>
        <authorList>
            <person name="Catania T."/>
        </authorList>
    </citation>
    <scope>NUCLEOTIDE SEQUENCE</scope>
    <source>
        <strain evidence="6">S-191538</strain>
    </source>
</reference>
<dbReference type="PROSITE" id="PS50102">
    <property type="entry name" value="RRM"/>
    <property type="match status" value="2"/>
</dbReference>
<feature type="domain" description="RRM" evidence="5">
    <location>
        <begin position="311"/>
        <end position="388"/>
    </location>
</feature>
<evidence type="ECO:0000256" key="4">
    <source>
        <dbReference type="SAM" id="MobiDB-lite"/>
    </source>
</evidence>
<comment type="caution">
    <text evidence="6">The sequence shown here is derived from an EMBL/GenBank/DDBJ whole genome shotgun (WGS) entry which is preliminary data.</text>
</comment>
<dbReference type="SMART" id="SM00360">
    <property type="entry name" value="RRM"/>
    <property type="match status" value="2"/>
</dbReference>
<dbReference type="InterPro" id="IPR056254">
    <property type="entry name" value="At5g58720/SDE5-like_UBA-like"/>
</dbReference>
<dbReference type="Pfam" id="PF00076">
    <property type="entry name" value="RRM_1"/>
    <property type="match status" value="2"/>
</dbReference>
<protein>
    <recommendedName>
        <fullName evidence="5">RRM domain-containing protein</fullName>
    </recommendedName>
</protein>
<evidence type="ECO:0000256" key="3">
    <source>
        <dbReference type="PROSITE-ProRule" id="PRU00176"/>
    </source>
</evidence>
<feature type="compositionally biased region" description="Low complexity" evidence="4">
    <location>
        <begin position="66"/>
        <end position="83"/>
    </location>
</feature>
<dbReference type="AlphaFoldDB" id="A0AA41VW82"/>
<feature type="region of interest" description="Disordered" evidence="4">
    <location>
        <begin position="66"/>
        <end position="98"/>
    </location>
</feature>
<evidence type="ECO:0000256" key="2">
    <source>
        <dbReference type="ARBA" id="ARBA00022884"/>
    </source>
</evidence>
<evidence type="ECO:0000259" key="5">
    <source>
        <dbReference type="PROSITE" id="PS50102"/>
    </source>
</evidence>
<dbReference type="GO" id="GO:0003729">
    <property type="term" value="F:mRNA binding"/>
    <property type="evidence" value="ECO:0007669"/>
    <property type="project" value="TreeGrafter"/>
</dbReference>